<dbReference type="SMART" id="SM00861">
    <property type="entry name" value="Transket_pyr"/>
    <property type="match status" value="1"/>
</dbReference>
<dbReference type="EMBL" id="CP163431">
    <property type="protein sequence ID" value="XDQ01295.1"/>
    <property type="molecule type" value="Genomic_DNA"/>
</dbReference>
<dbReference type="InterPro" id="IPR005475">
    <property type="entry name" value="Transketolase-like_Pyr-bd"/>
</dbReference>
<organism evidence="5">
    <name type="scientific">Streptomyces sp. R08</name>
    <dbReference type="NCBI Taxonomy" id="3238624"/>
    <lineage>
        <taxon>Bacteria</taxon>
        <taxon>Bacillati</taxon>
        <taxon>Actinomycetota</taxon>
        <taxon>Actinomycetes</taxon>
        <taxon>Kitasatosporales</taxon>
        <taxon>Streptomycetaceae</taxon>
        <taxon>Streptomyces</taxon>
    </lineage>
</organism>
<gene>
    <name evidence="5" type="ORF">AB5J58_14305</name>
</gene>
<comment type="similarity">
    <text evidence="2">Belongs to the transketolase family.</text>
</comment>
<accession>A0AB39M617</accession>
<dbReference type="AlphaFoldDB" id="A0AB39M617"/>
<dbReference type="RefSeq" id="WP_369187723.1">
    <property type="nucleotide sequence ID" value="NZ_CP163431.1"/>
</dbReference>
<dbReference type="CDD" id="cd07033">
    <property type="entry name" value="TPP_PYR_DXS_TK_like"/>
    <property type="match status" value="1"/>
</dbReference>
<dbReference type="Gene3D" id="3.40.50.920">
    <property type="match status" value="1"/>
</dbReference>
<protein>
    <submittedName>
        <fullName evidence="5">Transketolase family protein</fullName>
    </submittedName>
</protein>
<dbReference type="PANTHER" id="PTHR43825">
    <property type="entry name" value="PYRUVATE DEHYDROGENASE E1 COMPONENT"/>
    <property type="match status" value="1"/>
</dbReference>
<dbReference type="Pfam" id="PF02780">
    <property type="entry name" value="Transketolase_C"/>
    <property type="match status" value="1"/>
</dbReference>
<dbReference type="InterPro" id="IPR033248">
    <property type="entry name" value="Transketolase_C"/>
</dbReference>
<reference evidence="5" key="1">
    <citation type="submission" date="2024-07" db="EMBL/GenBank/DDBJ databases">
        <authorList>
            <person name="Yu S.T."/>
        </authorList>
    </citation>
    <scope>NUCLEOTIDE SEQUENCE</scope>
    <source>
        <strain evidence="5">R08</strain>
    </source>
</reference>
<dbReference type="InterPro" id="IPR051157">
    <property type="entry name" value="PDH/Transketolase"/>
</dbReference>
<dbReference type="PANTHER" id="PTHR43825:SF5">
    <property type="entry name" value="HYPOTHETICAL TRANSKETOLASE FAMILY PROTEIN"/>
    <property type="match status" value="1"/>
</dbReference>
<evidence type="ECO:0000256" key="1">
    <source>
        <dbReference type="ARBA" id="ARBA00001964"/>
    </source>
</evidence>
<name>A0AB39M617_9ACTN</name>
<dbReference type="InterPro" id="IPR029061">
    <property type="entry name" value="THDP-binding"/>
</dbReference>
<evidence type="ECO:0000256" key="3">
    <source>
        <dbReference type="ARBA" id="ARBA00023052"/>
    </source>
</evidence>
<dbReference type="GO" id="GO:0000287">
    <property type="term" value="F:magnesium ion binding"/>
    <property type="evidence" value="ECO:0007669"/>
    <property type="project" value="UniProtKB-ARBA"/>
</dbReference>
<comment type="cofactor">
    <cofactor evidence="1">
        <name>thiamine diphosphate</name>
        <dbReference type="ChEBI" id="CHEBI:58937"/>
    </cofactor>
</comment>
<sequence length="319" mass="32977">MTTTAAPAATARAVTREAYRDRLIALLGTDSRLMCLDTDTGLFGPDHIEAAGEQYLNLGIAEHNLMGIASGLAFGGRMPFVNTMAGFASSRALEAVKVDIAYPALPVRIMATHGGLAAGHLGPTHHALEDLAVMRTLPAMTVVVPADAAATAAVVEQSLDLPGPLYVRLGRKATPAVPSDEPMVIGRAQRLREGTDVVLVGCGPYPVTACTEAADLLGEAGISAAVLNMHTLSPLDTESLCTAASGASLVVTVEEHWRSGGLGGAVCEALAERQPVRVLRIGMPDKFSDTVGGQEHLLDHYGITAARTAAAVTAALEAD</sequence>
<keyword evidence="3" id="KW-0786">Thiamine pyrophosphate</keyword>
<evidence type="ECO:0000256" key="2">
    <source>
        <dbReference type="ARBA" id="ARBA00007131"/>
    </source>
</evidence>
<proteinExistence type="inferred from homology"/>
<evidence type="ECO:0000259" key="4">
    <source>
        <dbReference type="SMART" id="SM00861"/>
    </source>
</evidence>
<dbReference type="Pfam" id="PF02779">
    <property type="entry name" value="Transket_pyr"/>
    <property type="match status" value="1"/>
</dbReference>
<evidence type="ECO:0000313" key="5">
    <source>
        <dbReference type="EMBL" id="XDQ01295.1"/>
    </source>
</evidence>
<dbReference type="FunFam" id="3.40.50.970:FF:000129">
    <property type="entry name" value="Transketolase"/>
    <property type="match status" value="1"/>
</dbReference>
<dbReference type="InterPro" id="IPR009014">
    <property type="entry name" value="Transketo_C/PFOR_II"/>
</dbReference>
<dbReference type="SUPFAM" id="SSF52922">
    <property type="entry name" value="TK C-terminal domain-like"/>
    <property type="match status" value="1"/>
</dbReference>
<dbReference type="Gene3D" id="3.40.50.970">
    <property type="match status" value="1"/>
</dbReference>
<feature type="domain" description="Transketolase-like pyrimidine-binding" evidence="4">
    <location>
        <begin position="13"/>
        <end position="176"/>
    </location>
</feature>
<dbReference type="SUPFAM" id="SSF52518">
    <property type="entry name" value="Thiamin diphosphate-binding fold (THDP-binding)"/>
    <property type="match status" value="1"/>
</dbReference>